<evidence type="ECO:0000313" key="3">
    <source>
        <dbReference type="EMBL" id="VVD99995.1"/>
    </source>
</evidence>
<dbReference type="Pfam" id="PF00582">
    <property type="entry name" value="Usp"/>
    <property type="match status" value="2"/>
</dbReference>
<dbReference type="AlphaFoldDB" id="A0A5E4UJ98"/>
<gene>
    <name evidence="3" type="primary">nhaX_4</name>
    <name evidence="3" type="ORF">PCE31107_02092</name>
</gene>
<dbReference type="EMBL" id="CABPRY010000003">
    <property type="protein sequence ID" value="VVD99995.1"/>
    <property type="molecule type" value="Genomic_DNA"/>
</dbReference>
<accession>A0A5E4UJ98</accession>
<comment type="similarity">
    <text evidence="1">Belongs to the universal stress protein A family.</text>
</comment>
<name>A0A5E4UJ98_9BURK</name>
<feature type="domain" description="UspA" evidence="2">
    <location>
        <begin position="17"/>
        <end position="163"/>
    </location>
</feature>
<dbReference type="CDD" id="cd00293">
    <property type="entry name" value="USP-like"/>
    <property type="match status" value="2"/>
</dbReference>
<dbReference type="InterPro" id="IPR006016">
    <property type="entry name" value="UspA"/>
</dbReference>
<evidence type="ECO:0000259" key="2">
    <source>
        <dbReference type="Pfam" id="PF00582"/>
    </source>
</evidence>
<dbReference type="PRINTS" id="PR01438">
    <property type="entry name" value="UNVRSLSTRESS"/>
</dbReference>
<evidence type="ECO:0000256" key="1">
    <source>
        <dbReference type="ARBA" id="ARBA00008791"/>
    </source>
</evidence>
<feature type="domain" description="UspA" evidence="2">
    <location>
        <begin position="175"/>
        <end position="315"/>
    </location>
</feature>
<protein>
    <submittedName>
        <fullName evidence="3">Stress response protein NhaX</fullName>
    </submittedName>
</protein>
<dbReference type="InterPro" id="IPR006015">
    <property type="entry name" value="Universal_stress_UspA"/>
</dbReference>
<dbReference type="PANTHER" id="PTHR46268:SF6">
    <property type="entry name" value="UNIVERSAL STRESS PROTEIN UP12"/>
    <property type="match status" value="1"/>
</dbReference>
<dbReference type="SUPFAM" id="SSF52402">
    <property type="entry name" value="Adenine nucleotide alpha hydrolases-like"/>
    <property type="match status" value="2"/>
</dbReference>
<reference evidence="3 4" key="1">
    <citation type="submission" date="2019-08" db="EMBL/GenBank/DDBJ databases">
        <authorList>
            <person name="Peeters C."/>
        </authorList>
    </citation>
    <scope>NUCLEOTIDE SEQUENCE [LARGE SCALE GENOMIC DNA]</scope>
    <source>
        <strain evidence="3 4">LMG 31107</strain>
    </source>
</reference>
<dbReference type="Gene3D" id="3.40.50.620">
    <property type="entry name" value="HUPs"/>
    <property type="match status" value="2"/>
</dbReference>
<dbReference type="PANTHER" id="PTHR46268">
    <property type="entry name" value="STRESS RESPONSE PROTEIN NHAX"/>
    <property type="match status" value="1"/>
</dbReference>
<dbReference type="InterPro" id="IPR014729">
    <property type="entry name" value="Rossmann-like_a/b/a_fold"/>
</dbReference>
<dbReference type="RefSeq" id="WP_150608216.1">
    <property type="nucleotide sequence ID" value="NZ_CABPRY010000003.1"/>
</dbReference>
<proteinExistence type="inferred from homology"/>
<sequence length="319" mass="34124">MEPVSQLLSPHGFPKPFRRILVAVDPSGASLNAIPYAAHFCSPDTQVLVLGFFEDPEAYLTPHSRTPADVSAAFDELRRDELVALEGAQAVLQRTGAQVHKRLLGPALGNREISAGIARVAEEWNADLVVVGAEPAAGIAALLGTKVSAALAEHTHRAILMIPKRATESSLHHARRILFAVDGSEASLNAVRVGMQVAPPHSSLLAIYVEDRGVDVSELEESLLTPAPSVPHAANALAQASAIMTELGARGNIERRVSHTRLAEDVAAALLREAQEWDADLVVVGAQDRHGLFSWFNGHENERVARAIDRPLLVVNQAG</sequence>
<evidence type="ECO:0000313" key="4">
    <source>
        <dbReference type="Proteomes" id="UP000396788"/>
    </source>
</evidence>
<dbReference type="Proteomes" id="UP000396788">
    <property type="component" value="Unassembled WGS sequence"/>
</dbReference>
<organism evidence="3 4">
    <name type="scientific">Pandoraea cepalis</name>
    <dbReference type="NCBI Taxonomy" id="2508294"/>
    <lineage>
        <taxon>Bacteria</taxon>
        <taxon>Pseudomonadati</taxon>
        <taxon>Pseudomonadota</taxon>
        <taxon>Betaproteobacteria</taxon>
        <taxon>Burkholderiales</taxon>
        <taxon>Burkholderiaceae</taxon>
        <taxon>Pandoraea</taxon>
    </lineage>
</organism>